<evidence type="ECO:0000256" key="1">
    <source>
        <dbReference type="ARBA" id="ARBA00005695"/>
    </source>
</evidence>
<dbReference type="SUPFAM" id="SSF53850">
    <property type="entry name" value="Periplasmic binding protein-like II"/>
    <property type="match status" value="1"/>
</dbReference>
<dbReference type="EMBL" id="LPIX01000095">
    <property type="protein sequence ID" value="KWD95369.1"/>
    <property type="molecule type" value="Genomic_DNA"/>
</dbReference>
<gene>
    <name evidence="5" type="ORF">WL73_01525</name>
</gene>
<organism evidence="5 6">
    <name type="scientific">Burkholderia ubonensis</name>
    <dbReference type="NCBI Taxonomy" id="101571"/>
    <lineage>
        <taxon>Bacteria</taxon>
        <taxon>Pseudomonadati</taxon>
        <taxon>Pseudomonadota</taxon>
        <taxon>Betaproteobacteria</taxon>
        <taxon>Burkholderiales</taxon>
        <taxon>Burkholderiaceae</taxon>
        <taxon>Burkholderia</taxon>
        <taxon>Burkholderia cepacia complex</taxon>
    </lineage>
</organism>
<dbReference type="AlphaFoldDB" id="A0A107ELV2"/>
<evidence type="ECO:0000259" key="4">
    <source>
        <dbReference type="Pfam" id="PF00496"/>
    </source>
</evidence>
<dbReference type="OrthoDB" id="9801799at2"/>
<feature type="domain" description="Solute-binding protein family 5" evidence="4">
    <location>
        <begin position="78"/>
        <end position="436"/>
    </location>
</feature>
<dbReference type="PANTHER" id="PTHR30290">
    <property type="entry name" value="PERIPLASMIC BINDING COMPONENT OF ABC TRANSPORTER"/>
    <property type="match status" value="1"/>
</dbReference>
<dbReference type="GO" id="GO:0015833">
    <property type="term" value="P:peptide transport"/>
    <property type="evidence" value="ECO:0007669"/>
    <property type="project" value="TreeGrafter"/>
</dbReference>
<dbReference type="Proteomes" id="UP000062998">
    <property type="component" value="Unassembled WGS sequence"/>
</dbReference>
<evidence type="ECO:0000313" key="5">
    <source>
        <dbReference type="EMBL" id="KWD95369.1"/>
    </source>
</evidence>
<keyword evidence="3" id="KW-0732">Signal</keyword>
<evidence type="ECO:0000256" key="2">
    <source>
        <dbReference type="ARBA" id="ARBA00022448"/>
    </source>
</evidence>
<dbReference type="Gene3D" id="3.10.105.10">
    <property type="entry name" value="Dipeptide-binding Protein, Domain 3"/>
    <property type="match status" value="1"/>
</dbReference>
<name>A0A107ELV2_9BURK</name>
<dbReference type="Gene3D" id="3.40.190.10">
    <property type="entry name" value="Periplasmic binding protein-like II"/>
    <property type="match status" value="1"/>
</dbReference>
<dbReference type="Pfam" id="PF00496">
    <property type="entry name" value="SBP_bac_5"/>
    <property type="match status" value="1"/>
</dbReference>
<comment type="caution">
    <text evidence="5">The sequence shown here is derived from an EMBL/GenBank/DDBJ whole genome shotgun (WGS) entry which is preliminary data.</text>
</comment>
<keyword evidence="2" id="KW-0813">Transport</keyword>
<dbReference type="InterPro" id="IPR039424">
    <property type="entry name" value="SBP_5"/>
</dbReference>
<dbReference type="InterPro" id="IPR030678">
    <property type="entry name" value="Peptide/Ni-bd"/>
</dbReference>
<dbReference type="GO" id="GO:0030288">
    <property type="term" value="C:outer membrane-bounded periplasmic space"/>
    <property type="evidence" value="ECO:0007669"/>
    <property type="project" value="UniProtKB-ARBA"/>
</dbReference>
<proteinExistence type="inferred from homology"/>
<evidence type="ECO:0000313" key="6">
    <source>
        <dbReference type="Proteomes" id="UP000062998"/>
    </source>
</evidence>
<dbReference type="InterPro" id="IPR000914">
    <property type="entry name" value="SBP_5_dom"/>
</dbReference>
<dbReference type="RefSeq" id="WP_059969671.1">
    <property type="nucleotide sequence ID" value="NZ_CP013464.1"/>
</dbReference>
<dbReference type="CDD" id="cd08515">
    <property type="entry name" value="PBP2_NikA_DppA_OppA_like_10"/>
    <property type="match status" value="1"/>
</dbReference>
<comment type="similarity">
    <text evidence="1">Belongs to the bacterial solute-binding protein 5 family.</text>
</comment>
<protein>
    <submittedName>
        <fullName evidence="5">ABC transporter substrate-binding protein</fullName>
    </submittedName>
</protein>
<evidence type="ECO:0000256" key="3">
    <source>
        <dbReference type="ARBA" id="ARBA00022729"/>
    </source>
</evidence>
<accession>A0A107ELV2</accession>
<sequence length="512" mass="56029">MKLHAGLIHNARRAFVCVSALLCTAHAVAGKANDTLVYASDSEVENISAYHNNLREGVILAHLIWDNLIYADPATGQFKPALATSWKWESPTSLLVDLRRDVKFQNGDPFSAADVAFTFNYMSSPNSKVVTRQNVDWIKRAEKVGDYQVRIVLKAPFPAALEYLAGPLPIYPEAYFNKVGLEGFSKAPIGTGPYRVTSIQPGVGVTLAKNAAYFSGSPLGQPKIGTLRFVVIPDPETRAAQLMTGAVDWIWRVPADQAQSLKAMPNLTVAGGETMRIGFLTMDAQGTSAPNSPFKDVRVREAVNHAVNRAALATNLVRGGSQPIHAPCFRTQFGCDASVAVKYNYDPAKARALLKDAGYPSGFETDLYAYREREYAEAIIGDLRKVGIVAHLHYLQYAALRTAYRAGKTPMTFQAWGSYSVNDASASLGAFFKGGPDDSAKDPGVMKDIGIADASNDPAERKARYATALKRISEQAYWAPLFSYSTNYAFTSDLKFQPWPDELPRFSQASWK</sequence>
<dbReference type="GO" id="GO:0043190">
    <property type="term" value="C:ATP-binding cassette (ABC) transporter complex"/>
    <property type="evidence" value="ECO:0007669"/>
    <property type="project" value="InterPro"/>
</dbReference>
<dbReference type="PANTHER" id="PTHR30290:SF9">
    <property type="entry name" value="OLIGOPEPTIDE-BINDING PROTEIN APPA"/>
    <property type="match status" value="1"/>
</dbReference>
<dbReference type="GO" id="GO:1904680">
    <property type="term" value="F:peptide transmembrane transporter activity"/>
    <property type="evidence" value="ECO:0007669"/>
    <property type="project" value="TreeGrafter"/>
</dbReference>
<reference evidence="5 6" key="1">
    <citation type="submission" date="2015-11" db="EMBL/GenBank/DDBJ databases">
        <title>Expanding the genomic diversity of Burkholderia species for the development of highly accurate diagnostics.</title>
        <authorList>
            <person name="Sahl J."/>
            <person name="Keim P."/>
            <person name="Wagner D."/>
        </authorList>
    </citation>
    <scope>NUCLEOTIDE SEQUENCE [LARGE SCALE GENOMIC DNA]</scope>
    <source>
        <strain evidence="5 6">MSMB2167WGS</strain>
    </source>
</reference>
<dbReference type="PIRSF" id="PIRSF002741">
    <property type="entry name" value="MppA"/>
    <property type="match status" value="1"/>
</dbReference>